<reference evidence="1" key="1">
    <citation type="submission" date="2018-02" db="EMBL/GenBank/DDBJ databases">
        <title>Rhizophora mucronata_Transcriptome.</title>
        <authorList>
            <person name="Meera S.P."/>
            <person name="Sreeshan A."/>
            <person name="Augustine A."/>
        </authorList>
    </citation>
    <scope>NUCLEOTIDE SEQUENCE</scope>
    <source>
        <tissue evidence="1">Leaf</tissue>
    </source>
</reference>
<proteinExistence type="predicted"/>
<evidence type="ECO:0000313" key="1">
    <source>
        <dbReference type="EMBL" id="MBX57434.1"/>
    </source>
</evidence>
<accession>A0A2P2PRS0</accession>
<organism evidence="1">
    <name type="scientific">Rhizophora mucronata</name>
    <name type="common">Asiatic mangrove</name>
    <dbReference type="NCBI Taxonomy" id="61149"/>
    <lineage>
        <taxon>Eukaryota</taxon>
        <taxon>Viridiplantae</taxon>
        <taxon>Streptophyta</taxon>
        <taxon>Embryophyta</taxon>
        <taxon>Tracheophyta</taxon>
        <taxon>Spermatophyta</taxon>
        <taxon>Magnoliopsida</taxon>
        <taxon>eudicotyledons</taxon>
        <taxon>Gunneridae</taxon>
        <taxon>Pentapetalae</taxon>
        <taxon>rosids</taxon>
        <taxon>fabids</taxon>
        <taxon>Malpighiales</taxon>
        <taxon>Rhizophoraceae</taxon>
        <taxon>Rhizophora</taxon>
    </lineage>
</organism>
<sequence length="31" mass="3647">MLQRLEVSVLETNASRYLCPWYLISGKEYAL</sequence>
<dbReference type="EMBL" id="GGEC01076950">
    <property type="protein sequence ID" value="MBX57434.1"/>
    <property type="molecule type" value="Transcribed_RNA"/>
</dbReference>
<dbReference type="AlphaFoldDB" id="A0A2P2PRS0"/>
<protein>
    <submittedName>
        <fullName evidence="1">Uncharacterized protein</fullName>
    </submittedName>
</protein>
<name>A0A2P2PRS0_RHIMU</name>